<evidence type="ECO:0000313" key="1">
    <source>
        <dbReference type="EMBL" id="EDL79254.1"/>
    </source>
</evidence>
<dbReference type="AlphaFoldDB" id="A6HMK3"/>
<dbReference type="Proteomes" id="UP000234681">
    <property type="component" value="Chromosome 3"/>
</dbReference>
<proteinExistence type="predicted"/>
<reference evidence="2" key="1">
    <citation type="submission" date="2005-09" db="EMBL/GenBank/DDBJ databases">
        <authorList>
            <person name="Mural R.J."/>
            <person name="Li P.W."/>
            <person name="Adams M.D."/>
            <person name="Amanatides P.G."/>
            <person name="Baden-Tillson H."/>
            <person name="Barnstead M."/>
            <person name="Chin S.H."/>
            <person name="Dew I."/>
            <person name="Evans C.A."/>
            <person name="Ferriera S."/>
            <person name="Flanigan M."/>
            <person name="Fosler C."/>
            <person name="Glodek A."/>
            <person name="Gu Z."/>
            <person name="Holt R.A."/>
            <person name="Jennings D."/>
            <person name="Kraft C.L."/>
            <person name="Lu F."/>
            <person name="Nguyen T."/>
            <person name="Nusskern D.R."/>
            <person name="Pfannkoch C.M."/>
            <person name="Sitter C."/>
            <person name="Sutton G.G."/>
            <person name="Venter J.C."/>
            <person name="Wang Z."/>
            <person name="Woodage T."/>
            <person name="Zheng X.H."/>
            <person name="Zhong F."/>
        </authorList>
    </citation>
    <scope>NUCLEOTIDE SEQUENCE [LARGE SCALE GENOMIC DNA]</scope>
    <source>
        <strain>BN</strain>
        <strain evidence="2">Sprague-Dawley</strain>
    </source>
</reference>
<accession>A6HMK3</accession>
<gene>
    <name evidence="1" type="ORF">rCG_26986</name>
</gene>
<sequence length="75" mass="8700">MKICGKRHVRERAEEFSYFVTLDLLSCQICHLCPDCGWDEKNNMEIKIWNAVYTMCFCTNFLNDFLDPVAGDGSL</sequence>
<protein>
    <submittedName>
        <fullName evidence="1">RCG26986</fullName>
    </submittedName>
</protein>
<evidence type="ECO:0000313" key="2">
    <source>
        <dbReference type="Proteomes" id="UP000234681"/>
    </source>
</evidence>
<name>A6HMK3_RAT</name>
<dbReference type="EMBL" id="CH473949">
    <property type="protein sequence ID" value="EDL79254.1"/>
    <property type="molecule type" value="Genomic_DNA"/>
</dbReference>
<organism evidence="1 2">
    <name type="scientific">Rattus norvegicus</name>
    <name type="common">Rat</name>
    <dbReference type="NCBI Taxonomy" id="10116"/>
    <lineage>
        <taxon>Eukaryota</taxon>
        <taxon>Metazoa</taxon>
        <taxon>Chordata</taxon>
        <taxon>Craniata</taxon>
        <taxon>Vertebrata</taxon>
        <taxon>Euteleostomi</taxon>
        <taxon>Mammalia</taxon>
        <taxon>Eutheria</taxon>
        <taxon>Euarchontoglires</taxon>
        <taxon>Glires</taxon>
        <taxon>Rodentia</taxon>
        <taxon>Myomorpha</taxon>
        <taxon>Muroidea</taxon>
        <taxon>Muridae</taxon>
        <taxon>Murinae</taxon>
        <taxon>Rattus</taxon>
    </lineage>
</organism>